<dbReference type="AlphaFoldDB" id="A0A0F9HHC8"/>
<sequence length="290" mass="31679">MSTFEDLAELHIAAEKLLMVPAADEWLLRGSDRRLDEAKFRKVMVDLLSAVNRSVGITGFVELVRQVEATADPVTGKVSPAAGAVVLLALEQRIDDSVLEERISPIMVVLSRAALRSMNAERELIGLEPLAVLQKAVIPNEEILFREMFPELAVSVDGYMVTAVGSHAQAITPVLVNAANPASPMAIGPLQRQLRSQVADLTVKRATMIARTETARVYGETAKETQRTNGITRSRLATAGDPCPICMEEAARGFLSIDELKPIPLHPNCRCDWIPDVENWLPPMPEVVQA</sequence>
<gene>
    <name evidence="1" type="ORF">LCGC14_1705410</name>
</gene>
<comment type="caution">
    <text evidence="1">The sequence shown here is derived from an EMBL/GenBank/DDBJ whole genome shotgun (WGS) entry which is preliminary data.</text>
</comment>
<evidence type="ECO:0008006" key="2">
    <source>
        <dbReference type="Google" id="ProtNLM"/>
    </source>
</evidence>
<organism evidence="1">
    <name type="scientific">marine sediment metagenome</name>
    <dbReference type="NCBI Taxonomy" id="412755"/>
    <lineage>
        <taxon>unclassified sequences</taxon>
        <taxon>metagenomes</taxon>
        <taxon>ecological metagenomes</taxon>
    </lineage>
</organism>
<evidence type="ECO:0000313" key="1">
    <source>
        <dbReference type="EMBL" id="KKM14512.1"/>
    </source>
</evidence>
<accession>A0A0F9HHC8</accession>
<reference evidence="1" key="1">
    <citation type="journal article" date="2015" name="Nature">
        <title>Complex archaea that bridge the gap between prokaryotes and eukaryotes.</title>
        <authorList>
            <person name="Spang A."/>
            <person name="Saw J.H."/>
            <person name="Jorgensen S.L."/>
            <person name="Zaremba-Niedzwiedzka K."/>
            <person name="Martijn J."/>
            <person name="Lind A.E."/>
            <person name="van Eijk R."/>
            <person name="Schleper C."/>
            <person name="Guy L."/>
            <person name="Ettema T.J."/>
        </authorList>
    </citation>
    <scope>NUCLEOTIDE SEQUENCE</scope>
</reference>
<proteinExistence type="predicted"/>
<dbReference type="EMBL" id="LAZR01015129">
    <property type="protein sequence ID" value="KKM14512.1"/>
    <property type="molecule type" value="Genomic_DNA"/>
</dbReference>
<protein>
    <recommendedName>
        <fullName evidence="2">Phage head morphogenesis domain-containing protein</fullName>
    </recommendedName>
</protein>
<name>A0A0F9HHC8_9ZZZZ</name>